<sequence>MSPLFPRLVVQTTPVEVPEGTTQDERKWVINLTTLRKPARAQWRAVALAFSGKTTCLSRQRPPFKIEHEGRHTTAVG</sequence>
<organism evidence="1 2">
    <name type="scientific">Araneus ventricosus</name>
    <name type="common">Orbweaver spider</name>
    <name type="synonym">Epeira ventricosa</name>
    <dbReference type="NCBI Taxonomy" id="182803"/>
    <lineage>
        <taxon>Eukaryota</taxon>
        <taxon>Metazoa</taxon>
        <taxon>Ecdysozoa</taxon>
        <taxon>Arthropoda</taxon>
        <taxon>Chelicerata</taxon>
        <taxon>Arachnida</taxon>
        <taxon>Araneae</taxon>
        <taxon>Araneomorphae</taxon>
        <taxon>Entelegynae</taxon>
        <taxon>Araneoidea</taxon>
        <taxon>Araneidae</taxon>
        <taxon>Araneus</taxon>
    </lineage>
</organism>
<dbReference type="Proteomes" id="UP000499080">
    <property type="component" value="Unassembled WGS sequence"/>
</dbReference>
<comment type="caution">
    <text evidence="1">The sequence shown here is derived from an EMBL/GenBank/DDBJ whole genome shotgun (WGS) entry which is preliminary data.</text>
</comment>
<proteinExistence type="predicted"/>
<keyword evidence="2" id="KW-1185">Reference proteome</keyword>
<evidence type="ECO:0000313" key="1">
    <source>
        <dbReference type="EMBL" id="GBM19470.1"/>
    </source>
</evidence>
<accession>A0A4Y2DRL9</accession>
<name>A0A4Y2DRL9_ARAVE</name>
<gene>
    <name evidence="1" type="ORF">AVEN_259371_1</name>
</gene>
<dbReference type="EMBL" id="BGPR01000424">
    <property type="protein sequence ID" value="GBM19470.1"/>
    <property type="molecule type" value="Genomic_DNA"/>
</dbReference>
<reference evidence="1 2" key="1">
    <citation type="journal article" date="2019" name="Sci. Rep.">
        <title>Orb-weaving spider Araneus ventricosus genome elucidates the spidroin gene catalogue.</title>
        <authorList>
            <person name="Kono N."/>
            <person name="Nakamura H."/>
            <person name="Ohtoshi R."/>
            <person name="Moran D.A.P."/>
            <person name="Shinohara A."/>
            <person name="Yoshida Y."/>
            <person name="Fujiwara M."/>
            <person name="Mori M."/>
            <person name="Tomita M."/>
            <person name="Arakawa K."/>
        </authorList>
    </citation>
    <scope>NUCLEOTIDE SEQUENCE [LARGE SCALE GENOMIC DNA]</scope>
</reference>
<dbReference type="AlphaFoldDB" id="A0A4Y2DRL9"/>
<protein>
    <submittedName>
        <fullName evidence="1">Uncharacterized protein</fullName>
    </submittedName>
</protein>
<evidence type="ECO:0000313" key="2">
    <source>
        <dbReference type="Proteomes" id="UP000499080"/>
    </source>
</evidence>